<feature type="compositionally biased region" description="Basic and acidic residues" evidence="1">
    <location>
        <begin position="608"/>
        <end position="645"/>
    </location>
</feature>
<feature type="region of interest" description="Disordered" evidence="1">
    <location>
        <begin position="1"/>
        <end position="30"/>
    </location>
</feature>
<dbReference type="Proteomes" id="UP001488838">
    <property type="component" value="Unassembled WGS sequence"/>
</dbReference>
<protein>
    <submittedName>
        <fullName evidence="2">Uncharacterized protein</fullName>
    </submittedName>
</protein>
<gene>
    <name evidence="2" type="ORF">U0070_004677</name>
</gene>
<feature type="region of interest" description="Disordered" evidence="1">
    <location>
        <begin position="562"/>
        <end position="687"/>
    </location>
</feature>
<accession>A0AAW0J9Q1</accession>
<name>A0AAW0J9Q1_MYOGA</name>
<keyword evidence="3" id="KW-1185">Reference proteome</keyword>
<comment type="caution">
    <text evidence="2">The sequence shown here is derived from an EMBL/GenBank/DDBJ whole genome shotgun (WGS) entry which is preliminary data.</text>
</comment>
<dbReference type="InterPro" id="IPR023407">
    <property type="entry name" value="Ribosomal_eS27_Zn-bd_dom_sf"/>
</dbReference>
<reference evidence="2 3" key="1">
    <citation type="journal article" date="2023" name="bioRxiv">
        <title>Conserved and derived expression patterns and positive selection on dental genes reveal complex evolutionary context of ever-growing rodent molars.</title>
        <authorList>
            <person name="Calamari Z.T."/>
            <person name="Song A."/>
            <person name="Cohen E."/>
            <person name="Akter M."/>
            <person name="Roy R.D."/>
            <person name="Hallikas O."/>
            <person name="Christensen M.M."/>
            <person name="Li P."/>
            <person name="Marangoni P."/>
            <person name="Jernvall J."/>
            <person name="Klein O.D."/>
        </authorList>
    </citation>
    <scope>NUCLEOTIDE SEQUENCE [LARGE SCALE GENOMIC DNA]</scope>
    <source>
        <strain evidence="2">V071</strain>
    </source>
</reference>
<feature type="compositionally biased region" description="Basic and acidic residues" evidence="1">
    <location>
        <begin position="301"/>
        <end position="310"/>
    </location>
</feature>
<evidence type="ECO:0000313" key="3">
    <source>
        <dbReference type="Proteomes" id="UP001488838"/>
    </source>
</evidence>
<dbReference type="EMBL" id="JBBHLL010000051">
    <property type="protein sequence ID" value="KAK7823563.1"/>
    <property type="molecule type" value="Genomic_DNA"/>
</dbReference>
<dbReference type="AlphaFoldDB" id="A0AAW0J9Q1"/>
<proteinExistence type="predicted"/>
<organism evidence="2 3">
    <name type="scientific">Myodes glareolus</name>
    <name type="common">Bank vole</name>
    <name type="synonym">Clethrionomys glareolus</name>
    <dbReference type="NCBI Taxonomy" id="447135"/>
    <lineage>
        <taxon>Eukaryota</taxon>
        <taxon>Metazoa</taxon>
        <taxon>Chordata</taxon>
        <taxon>Craniata</taxon>
        <taxon>Vertebrata</taxon>
        <taxon>Euteleostomi</taxon>
        <taxon>Mammalia</taxon>
        <taxon>Eutheria</taxon>
        <taxon>Euarchontoglires</taxon>
        <taxon>Glires</taxon>
        <taxon>Rodentia</taxon>
        <taxon>Myomorpha</taxon>
        <taxon>Muroidea</taxon>
        <taxon>Cricetidae</taxon>
        <taxon>Arvicolinae</taxon>
        <taxon>Myodes</taxon>
    </lineage>
</organism>
<evidence type="ECO:0000313" key="2">
    <source>
        <dbReference type="EMBL" id="KAK7823563.1"/>
    </source>
</evidence>
<feature type="region of interest" description="Disordered" evidence="1">
    <location>
        <begin position="291"/>
        <end position="310"/>
    </location>
</feature>
<dbReference type="Gene3D" id="2.20.25.100">
    <property type="entry name" value="Zn-binding ribosomal proteins"/>
    <property type="match status" value="1"/>
</dbReference>
<evidence type="ECO:0000256" key="1">
    <source>
        <dbReference type="SAM" id="MobiDB-lite"/>
    </source>
</evidence>
<dbReference type="PANTHER" id="PTHR47027:SF20">
    <property type="entry name" value="REVERSE TRANSCRIPTASE-LIKE PROTEIN WITH RNA-DIRECTED DNA POLYMERASE DOMAIN"/>
    <property type="match status" value="1"/>
</dbReference>
<sequence length="687" mass="78182">MADPSSGDGWRYRRRPTLEHRTEPPKVPMWSRRTKKMTKDCEGCYHPLIQGVGSNESLPRAAGLRLNEHIGFHCTALDDLGITLKIRLTPNSERYTCFCFLSAGVKEIHEFDTVSPSHTEDKLAFGEQRRGNYCLVFLGNKACGRERYAKTLLMKTPHTCIIEYGEPKLRIKGRTEEILAEAQCGFKANRSTIDQILTLRQLAEKYKEFGKDLYVCYIDFGKAFDSIWKDGLWETDLCGVPFLLPSVMFRNIEAIPDSGPQKQLWSRHSKSIKEIPGVLRIDNDVISQKRSRKVSIQTGQDPKKPVHADEKRPSAIANGFSVFIWTLGAQSAPMNEIKLRNRTEESRLEFGWKEEGLDWHTWNSVRLGQLEPPNCGGATTCLVRCCRPLPQVLEHSDQAENSDTMQSCWQGMRQACSRRGLGSKYSQMMSSAGMSLSFWMQAFGNHRLTLIPGSQPPVVQLFVPVTHPETVLLVTRSPSLLAVRMQRGPAFHMSTPHSPGLDAAWSTVISHTPSPGTYKSAQESRKWGTMFYILPFRVESKDGDENDQLYCVSQEKIVFTDIVDDNPPSSGGASLHTEEEKGKQKSKCLVQNPNAYFMDVKCPGGPNEKQKEREREQRRQDQREPSSDDGWRYRRRPTLEHRTEPPKVQMRSRRRKNMKKEIRTARDLPPQQGLEGLKPKSRPYVAI</sequence>
<dbReference type="PANTHER" id="PTHR47027">
    <property type="entry name" value="REVERSE TRANSCRIPTASE DOMAIN-CONTAINING PROTEIN"/>
    <property type="match status" value="1"/>
</dbReference>